<dbReference type="PANTHER" id="PTHR30134:SF1">
    <property type="entry name" value="COBW_HYPB_UREG NUCLEOTIDE-BINDING DOMAIN-CONTAINING PROTEIN"/>
    <property type="match status" value="1"/>
</dbReference>
<dbReference type="OrthoDB" id="9777530at2"/>
<organism evidence="2 3">
    <name type="scientific">Slackia faecicanis</name>
    <dbReference type="NCBI Taxonomy" id="255723"/>
    <lineage>
        <taxon>Bacteria</taxon>
        <taxon>Bacillati</taxon>
        <taxon>Actinomycetota</taxon>
        <taxon>Coriobacteriia</taxon>
        <taxon>Eggerthellales</taxon>
        <taxon>Eggerthellaceae</taxon>
        <taxon>Slackia</taxon>
    </lineage>
</organism>
<evidence type="ECO:0000313" key="3">
    <source>
        <dbReference type="Proteomes" id="UP000267368"/>
    </source>
</evidence>
<dbReference type="GO" id="GO:0008270">
    <property type="term" value="F:zinc ion binding"/>
    <property type="evidence" value="ECO:0007669"/>
    <property type="project" value="TreeGrafter"/>
</dbReference>
<keyword evidence="3" id="KW-1185">Reference proteome</keyword>
<protein>
    <submittedName>
        <fullName evidence="2">Cobalamin biosynthesis protein P47K</fullName>
    </submittedName>
</protein>
<dbReference type="AlphaFoldDB" id="A0A3N0AF80"/>
<dbReference type="Pfam" id="PF02492">
    <property type="entry name" value="cobW"/>
    <property type="match status" value="1"/>
</dbReference>
<dbReference type="PANTHER" id="PTHR30134">
    <property type="entry name" value="HYDROGENASE PROTEIN ASSEMBLY PROTEIN, NICKEL CHAPERONE"/>
    <property type="match status" value="1"/>
</dbReference>
<comment type="caution">
    <text evidence="2">The sequence shown here is derived from an EMBL/GenBank/DDBJ whole genome shotgun (WGS) entry which is preliminary data.</text>
</comment>
<dbReference type="InterPro" id="IPR027417">
    <property type="entry name" value="P-loop_NTPase"/>
</dbReference>
<dbReference type="Gene3D" id="3.40.50.300">
    <property type="entry name" value="P-loop containing nucleotide triphosphate hydrolases"/>
    <property type="match status" value="1"/>
</dbReference>
<dbReference type="EMBL" id="QICB01000003">
    <property type="protein sequence ID" value="RNL19859.1"/>
    <property type="molecule type" value="Genomic_DNA"/>
</dbReference>
<dbReference type="InterPro" id="IPR004392">
    <property type="entry name" value="Hyd_mat_HypB"/>
</dbReference>
<dbReference type="GO" id="GO:0016151">
    <property type="term" value="F:nickel cation binding"/>
    <property type="evidence" value="ECO:0007669"/>
    <property type="project" value="InterPro"/>
</dbReference>
<gene>
    <name evidence="2" type="ORF">DMP07_05705</name>
</gene>
<accession>A0A3N0AF80</accession>
<dbReference type="Proteomes" id="UP000267368">
    <property type="component" value="Unassembled WGS sequence"/>
</dbReference>
<sequence>MLGECGEGRKICRRAHILRRTENESEALMRKIVLFSGSSAVGKTAVLSWVVDCLRERGLSSAVCKIDCVSDEDKETFRALGVPAVAGISADICPDHYLVSNIPEIWSWADGRGSDVLFVETAGLCNRCSPATRSMVAGCVVDATASCKAPGHLGPMLSQADFVVLTKVDMISQAEREIVCRAVADVNPGAEVFAVDALAGYGVQALSRYIETAPAVGTYEGDVLRHAMPAGVCSYCVGECRVGSAFQQGVVGKMEFEEDAR</sequence>
<proteinExistence type="predicted"/>
<evidence type="ECO:0000313" key="2">
    <source>
        <dbReference type="EMBL" id="RNL19859.1"/>
    </source>
</evidence>
<dbReference type="GO" id="GO:0051604">
    <property type="term" value="P:protein maturation"/>
    <property type="evidence" value="ECO:0007669"/>
    <property type="project" value="InterPro"/>
</dbReference>
<name>A0A3N0AF80_9ACTN</name>
<dbReference type="InterPro" id="IPR003495">
    <property type="entry name" value="CobW/HypB/UreG_nucleotide-bd"/>
</dbReference>
<feature type="domain" description="CobW/HypB/UreG nucleotide-binding" evidence="1">
    <location>
        <begin position="33"/>
        <end position="193"/>
    </location>
</feature>
<reference evidence="3" key="1">
    <citation type="submission" date="2018-05" db="EMBL/GenBank/DDBJ databases">
        <title>Genome Sequencing of selected type strains of the family Eggerthellaceae.</title>
        <authorList>
            <person name="Danylec N."/>
            <person name="Stoll D.A."/>
            <person name="Doetsch A."/>
            <person name="Huch M."/>
        </authorList>
    </citation>
    <scope>NUCLEOTIDE SEQUENCE [LARGE SCALE GENOMIC DNA]</scope>
    <source>
        <strain evidence="3">DSM 17537</strain>
    </source>
</reference>
<dbReference type="GO" id="GO:0003924">
    <property type="term" value="F:GTPase activity"/>
    <property type="evidence" value="ECO:0007669"/>
    <property type="project" value="InterPro"/>
</dbReference>
<evidence type="ECO:0000259" key="1">
    <source>
        <dbReference type="Pfam" id="PF02492"/>
    </source>
</evidence>
<dbReference type="SUPFAM" id="SSF52540">
    <property type="entry name" value="P-loop containing nucleoside triphosphate hydrolases"/>
    <property type="match status" value="1"/>
</dbReference>